<dbReference type="CDD" id="cd17323">
    <property type="entry name" value="MFS_Tpo1_MDR_like"/>
    <property type="match status" value="1"/>
</dbReference>
<comment type="subcellular location">
    <subcellularLocation>
        <location evidence="1">Cell membrane</location>
        <topology evidence="1">Multi-pass membrane protein</topology>
    </subcellularLocation>
</comment>
<protein>
    <submittedName>
        <fullName evidence="10">MFS transporter</fullName>
    </submittedName>
</protein>
<dbReference type="AlphaFoldDB" id="A0A9P8UMM5"/>
<reference evidence="10" key="1">
    <citation type="journal article" date="2021" name="Nat. Commun.">
        <title>Genetic determinants of endophytism in the Arabidopsis root mycobiome.</title>
        <authorList>
            <person name="Mesny F."/>
            <person name="Miyauchi S."/>
            <person name="Thiergart T."/>
            <person name="Pickel B."/>
            <person name="Atanasova L."/>
            <person name="Karlsson M."/>
            <person name="Huettel B."/>
            <person name="Barry K.W."/>
            <person name="Haridas S."/>
            <person name="Chen C."/>
            <person name="Bauer D."/>
            <person name="Andreopoulos W."/>
            <person name="Pangilinan J."/>
            <person name="LaButti K."/>
            <person name="Riley R."/>
            <person name="Lipzen A."/>
            <person name="Clum A."/>
            <person name="Drula E."/>
            <person name="Henrissat B."/>
            <person name="Kohler A."/>
            <person name="Grigoriev I.V."/>
            <person name="Martin F.M."/>
            <person name="Hacquard S."/>
        </authorList>
    </citation>
    <scope>NUCLEOTIDE SEQUENCE</scope>
    <source>
        <strain evidence="10">MPI-SDFR-AT-0073</strain>
    </source>
</reference>
<feature type="transmembrane region" description="Helical" evidence="8">
    <location>
        <begin position="120"/>
        <end position="138"/>
    </location>
</feature>
<feature type="transmembrane region" description="Helical" evidence="8">
    <location>
        <begin position="417"/>
        <end position="436"/>
    </location>
</feature>
<feature type="region of interest" description="Disordered" evidence="7">
    <location>
        <begin position="1"/>
        <end position="25"/>
    </location>
</feature>
<feature type="compositionally biased region" description="Basic and acidic residues" evidence="7">
    <location>
        <begin position="15"/>
        <end position="24"/>
    </location>
</feature>
<evidence type="ECO:0000313" key="11">
    <source>
        <dbReference type="Proteomes" id="UP000758603"/>
    </source>
</evidence>
<dbReference type="InterPro" id="IPR036259">
    <property type="entry name" value="MFS_trans_sf"/>
</dbReference>
<feature type="domain" description="Major facilitator superfamily (MFS) profile" evidence="9">
    <location>
        <begin position="53"/>
        <end position="486"/>
    </location>
</feature>
<feature type="transmembrane region" description="Helical" evidence="8">
    <location>
        <begin position="323"/>
        <end position="342"/>
    </location>
</feature>
<keyword evidence="3" id="KW-1003">Cell membrane</keyword>
<name>A0A9P8UMM5_9PEZI</name>
<feature type="transmembrane region" description="Helical" evidence="8">
    <location>
        <begin position="87"/>
        <end position="108"/>
    </location>
</feature>
<feature type="transmembrane region" description="Helical" evidence="8">
    <location>
        <begin position="390"/>
        <end position="410"/>
    </location>
</feature>
<evidence type="ECO:0000259" key="9">
    <source>
        <dbReference type="PROSITE" id="PS50850"/>
    </source>
</evidence>
<evidence type="ECO:0000256" key="4">
    <source>
        <dbReference type="ARBA" id="ARBA00022692"/>
    </source>
</evidence>
<dbReference type="Pfam" id="PF07690">
    <property type="entry name" value="MFS_1"/>
    <property type="match status" value="1"/>
</dbReference>
<keyword evidence="5 8" id="KW-1133">Transmembrane helix</keyword>
<dbReference type="OrthoDB" id="5296287at2759"/>
<feature type="transmembrane region" description="Helical" evidence="8">
    <location>
        <begin position="456"/>
        <end position="479"/>
    </location>
</feature>
<dbReference type="PANTHER" id="PTHR23502">
    <property type="entry name" value="MAJOR FACILITATOR SUPERFAMILY"/>
    <property type="match status" value="1"/>
</dbReference>
<feature type="transmembrane region" description="Helical" evidence="8">
    <location>
        <begin position="363"/>
        <end position="384"/>
    </location>
</feature>
<evidence type="ECO:0000256" key="1">
    <source>
        <dbReference type="ARBA" id="ARBA00004651"/>
    </source>
</evidence>
<dbReference type="GeneID" id="70131266"/>
<dbReference type="Proteomes" id="UP000758603">
    <property type="component" value="Unassembled WGS sequence"/>
</dbReference>
<evidence type="ECO:0000256" key="5">
    <source>
        <dbReference type="ARBA" id="ARBA00022989"/>
    </source>
</evidence>
<proteinExistence type="inferred from homology"/>
<evidence type="ECO:0000256" key="7">
    <source>
        <dbReference type="SAM" id="MobiDB-lite"/>
    </source>
</evidence>
<feature type="transmembrane region" description="Helical" evidence="8">
    <location>
        <begin position="278"/>
        <end position="303"/>
    </location>
</feature>
<gene>
    <name evidence="10" type="ORF">BKA67DRAFT_559183</name>
</gene>
<feature type="transmembrane region" description="Helical" evidence="8">
    <location>
        <begin position="208"/>
        <end position="228"/>
    </location>
</feature>
<organism evidence="10 11">
    <name type="scientific">Truncatella angustata</name>
    <dbReference type="NCBI Taxonomy" id="152316"/>
    <lineage>
        <taxon>Eukaryota</taxon>
        <taxon>Fungi</taxon>
        <taxon>Dikarya</taxon>
        <taxon>Ascomycota</taxon>
        <taxon>Pezizomycotina</taxon>
        <taxon>Sordariomycetes</taxon>
        <taxon>Xylariomycetidae</taxon>
        <taxon>Amphisphaeriales</taxon>
        <taxon>Sporocadaceae</taxon>
        <taxon>Truncatella</taxon>
    </lineage>
</organism>
<dbReference type="EMBL" id="JAGPXC010000003">
    <property type="protein sequence ID" value="KAH6654992.1"/>
    <property type="molecule type" value="Genomic_DNA"/>
</dbReference>
<dbReference type="RefSeq" id="XP_045959257.1">
    <property type="nucleotide sequence ID" value="XM_046102374.1"/>
</dbReference>
<keyword evidence="4 8" id="KW-0812">Transmembrane</keyword>
<accession>A0A9P8UMM5</accession>
<dbReference type="Gene3D" id="1.20.1250.20">
    <property type="entry name" value="MFS general substrate transporter like domains"/>
    <property type="match status" value="1"/>
</dbReference>
<evidence type="ECO:0000313" key="10">
    <source>
        <dbReference type="EMBL" id="KAH6654992.1"/>
    </source>
</evidence>
<evidence type="ECO:0000256" key="2">
    <source>
        <dbReference type="ARBA" id="ARBA00008335"/>
    </source>
</evidence>
<dbReference type="PANTHER" id="PTHR23502:SF135">
    <property type="entry name" value="MAJOR FACILITATOR SUPERFAMILY (MFS) PROFILE DOMAIN-CONTAINING PROTEIN-RELATED"/>
    <property type="match status" value="1"/>
</dbReference>
<comment type="caution">
    <text evidence="10">The sequence shown here is derived from an EMBL/GenBank/DDBJ whole genome shotgun (WGS) entry which is preliminary data.</text>
</comment>
<feature type="transmembrane region" description="Helical" evidence="8">
    <location>
        <begin position="51"/>
        <end position="75"/>
    </location>
</feature>
<dbReference type="FunFam" id="1.20.1250.20:FF:000082">
    <property type="entry name" value="MFS multidrug transporter, putative"/>
    <property type="match status" value="1"/>
</dbReference>
<dbReference type="SUPFAM" id="SSF103473">
    <property type="entry name" value="MFS general substrate transporter"/>
    <property type="match status" value="1"/>
</dbReference>
<comment type="similarity">
    <text evidence="2">Belongs to the major facilitator superfamily.</text>
</comment>
<evidence type="ECO:0000256" key="3">
    <source>
        <dbReference type="ARBA" id="ARBA00022475"/>
    </source>
</evidence>
<evidence type="ECO:0000256" key="6">
    <source>
        <dbReference type="ARBA" id="ARBA00023136"/>
    </source>
</evidence>
<sequence>MPSSKEVSSDDMAPEPERGEDGRLSEGITIIDWNGPDDAANPQNWPSGKRWSHIVVVSLLALVTNMAPTMCAPAINQINEEFGIHSSTVSTLSVTLYVLGLGVGPMFISPISEVYGRLPVYHISTLVFIAFLIGNALSQNIAQFMLFRFLSGCVGGTPMALGGGSIADVTSLQTRASAMGLFSLGPLTGPVLGPVIGGFVAAGLGWRWVFWLLTILGGATEIAAAIVMRETHARTLLERKTKRVRVATDNTKVHSKFATTHLTPSRVLAQALLRPTRLLIRSLAVSVMSLYVAIVFGLLYLLLTTFPDVFEGSYGFTISTSGLSYLGLGVALIVAMVVFRTLGERVRVSHLNSDGRDQPRPELRLILMIWFSPFVGLGFFVYGWTAENQVHWIVPIIGTSFIGFGAFFVLMPTQLYLVDLFGPEAAASALGANNFLRFLSGTFLPLIGPPMYRALGLGWGNTLLGFLALAFVLVPMLFYKYGEKLRQKTIELL</sequence>
<dbReference type="PROSITE" id="PS50850">
    <property type="entry name" value="MFS"/>
    <property type="match status" value="1"/>
</dbReference>
<dbReference type="InterPro" id="IPR020846">
    <property type="entry name" value="MFS_dom"/>
</dbReference>
<dbReference type="InterPro" id="IPR011701">
    <property type="entry name" value="MFS"/>
</dbReference>
<dbReference type="GO" id="GO:0022857">
    <property type="term" value="F:transmembrane transporter activity"/>
    <property type="evidence" value="ECO:0007669"/>
    <property type="project" value="InterPro"/>
</dbReference>
<keyword evidence="6 8" id="KW-0472">Membrane</keyword>
<evidence type="ECO:0000256" key="8">
    <source>
        <dbReference type="SAM" id="Phobius"/>
    </source>
</evidence>
<keyword evidence="11" id="KW-1185">Reference proteome</keyword>
<feature type="transmembrane region" description="Helical" evidence="8">
    <location>
        <begin position="181"/>
        <end position="202"/>
    </location>
</feature>
<dbReference type="GO" id="GO:0005886">
    <property type="term" value="C:plasma membrane"/>
    <property type="evidence" value="ECO:0007669"/>
    <property type="project" value="UniProtKB-SubCell"/>
</dbReference>